<feature type="coiled-coil region" evidence="5">
    <location>
        <begin position="71"/>
        <end position="105"/>
    </location>
</feature>
<evidence type="ECO:0000256" key="6">
    <source>
        <dbReference type="SAM" id="MobiDB-lite"/>
    </source>
</evidence>
<keyword evidence="2 7" id="KW-0812">Transmembrane</keyword>
<feature type="transmembrane region" description="Helical" evidence="7">
    <location>
        <begin position="180"/>
        <end position="203"/>
    </location>
</feature>
<comment type="caution">
    <text evidence="8">The sequence shown here is derived from an EMBL/GenBank/DDBJ whole genome shotgun (WGS) entry which is preliminary data.</text>
</comment>
<evidence type="ECO:0000256" key="5">
    <source>
        <dbReference type="SAM" id="Coils"/>
    </source>
</evidence>
<feature type="region of interest" description="Disordered" evidence="6">
    <location>
        <begin position="1"/>
        <end position="54"/>
    </location>
</feature>
<feature type="compositionally biased region" description="Polar residues" evidence="6">
    <location>
        <begin position="1"/>
        <end position="11"/>
    </location>
</feature>
<feature type="transmembrane region" description="Helical" evidence="7">
    <location>
        <begin position="257"/>
        <end position="281"/>
    </location>
</feature>
<organism evidence="8 9">
    <name type="scientific">Tritrichomonas musculus</name>
    <dbReference type="NCBI Taxonomy" id="1915356"/>
    <lineage>
        <taxon>Eukaryota</taxon>
        <taxon>Metamonada</taxon>
        <taxon>Parabasalia</taxon>
        <taxon>Tritrichomonadida</taxon>
        <taxon>Tritrichomonadidae</taxon>
        <taxon>Tritrichomonas</taxon>
    </lineage>
</organism>
<evidence type="ECO:0000256" key="4">
    <source>
        <dbReference type="ARBA" id="ARBA00023136"/>
    </source>
</evidence>
<evidence type="ECO:0000256" key="1">
    <source>
        <dbReference type="ARBA" id="ARBA00004141"/>
    </source>
</evidence>
<gene>
    <name evidence="8" type="ORF">M9Y10_040207</name>
</gene>
<name>A0ABR2GPZ0_9EUKA</name>
<feature type="transmembrane region" description="Helical" evidence="7">
    <location>
        <begin position="146"/>
        <end position="168"/>
    </location>
</feature>
<keyword evidence="4 7" id="KW-0472">Membrane</keyword>
<accession>A0ABR2GPZ0</accession>
<protein>
    <recommendedName>
        <fullName evidence="10">Secretory carrier membrane protein</fullName>
    </recommendedName>
</protein>
<keyword evidence="5" id="KW-0175">Coiled coil</keyword>
<evidence type="ECO:0000256" key="2">
    <source>
        <dbReference type="ARBA" id="ARBA00022692"/>
    </source>
</evidence>
<evidence type="ECO:0000256" key="3">
    <source>
        <dbReference type="ARBA" id="ARBA00022989"/>
    </source>
</evidence>
<proteinExistence type="predicted"/>
<feature type="transmembrane region" description="Helical" evidence="7">
    <location>
        <begin position="215"/>
        <end position="237"/>
    </location>
</feature>
<evidence type="ECO:0000313" key="9">
    <source>
        <dbReference type="Proteomes" id="UP001470230"/>
    </source>
</evidence>
<evidence type="ECO:0008006" key="10">
    <source>
        <dbReference type="Google" id="ProtNLM"/>
    </source>
</evidence>
<feature type="compositionally biased region" description="Basic and acidic residues" evidence="6">
    <location>
        <begin position="13"/>
        <end position="32"/>
    </location>
</feature>
<dbReference type="Pfam" id="PF04144">
    <property type="entry name" value="SCAMP"/>
    <property type="match status" value="1"/>
</dbReference>
<comment type="subcellular location">
    <subcellularLocation>
        <location evidence="1">Membrane</location>
        <topology evidence="1">Multi-pass membrane protein</topology>
    </subcellularLocation>
</comment>
<dbReference type="PANTHER" id="PTHR10687:SF2">
    <property type="entry name" value="SECRETORY CARRIER-ASSOCIATED MEMBRANE PROTEIN"/>
    <property type="match status" value="1"/>
</dbReference>
<reference evidence="8 9" key="1">
    <citation type="submission" date="2024-04" db="EMBL/GenBank/DDBJ databases">
        <title>Tritrichomonas musculus Genome.</title>
        <authorList>
            <person name="Alves-Ferreira E."/>
            <person name="Grigg M."/>
            <person name="Lorenzi H."/>
            <person name="Galac M."/>
        </authorList>
    </citation>
    <scope>NUCLEOTIDE SEQUENCE [LARGE SCALE GENOMIC DNA]</scope>
    <source>
        <strain evidence="8 9">EAF2021</strain>
    </source>
</reference>
<sequence>MADQDYLNNYSPFDDKKDDEIPQFRLNLEETQTHPQTSNTTSISTSSVSNTTNARASFPSSSVLDNIDSSAPLTEDQIREYEENLDLLEHQINQLENSNENSRRNGINYGPNEAELPPNWPKFYPIIHFDIDEVRENLRNYVKEGFLCWFVMIGSFLLNWIGTLSLLSVENTIKSPGSKIALSSIYLFILVPLALDLNTMSVYRAMKQSSIYTFTYIKIFLALGFTCLFEFMLTLGLDSSGSVGLISTIDLLVHKNFGCGIFGIFVTVSLGASLFLHINFLRKLWKYYRGTEEGGNMENDIRQSVANYLVRLV</sequence>
<dbReference type="Proteomes" id="UP001470230">
    <property type="component" value="Unassembled WGS sequence"/>
</dbReference>
<dbReference type="PANTHER" id="PTHR10687">
    <property type="entry name" value="SECRETORY CARRIER-ASSOCIATED MEMBRANE PROTEIN SCAMP"/>
    <property type="match status" value="1"/>
</dbReference>
<evidence type="ECO:0000313" key="8">
    <source>
        <dbReference type="EMBL" id="KAK8836008.1"/>
    </source>
</evidence>
<evidence type="ECO:0000256" key="7">
    <source>
        <dbReference type="SAM" id="Phobius"/>
    </source>
</evidence>
<dbReference type="InterPro" id="IPR007273">
    <property type="entry name" value="SCAMP"/>
</dbReference>
<keyword evidence="9" id="KW-1185">Reference proteome</keyword>
<dbReference type="EMBL" id="JAPFFF010000071">
    <property type="protein sequence ID" value="KAK8836008.1"/>
    <property type="molecule type" value="Genomic_DNA"/>
</dbReference>
<feature type="compositionally biased region" description="Low complexity" evidence="6">
    <location>
        <begin position="37"/>
        <end position="53"/>
    </location>
</feature>
<keyword evidence="3 7" id="KW-1133">Transmembrane helix</keyword>